<comment type="caution">
    <text evidence="1">The sequence shown here is derived from an EMBL/GenBank/DDBJ whole genome shotgun (WGS) entry which is preliminary data.</text>
</comment>
<organism evidence="1 2">
    <name type="scientific">Aetokthonos hydrillicola Thurmond2011</name>
    <dbReference type="NCBI Taxonomy" id="2712845"/>
    <lineage>
        <taxon>Bacteria</taxon>
        <taxon>Bacillati</taxon>
        <taxon>Cyanobacteriota</taxon>
        <taxon>Cyanophyceae</taxon>
        <taxon>Nostocales</taxon>
        <taxon>Hapalosiphonaceae</taxon>
        <taxon>Aetokthonos</taxon>
    </lineage>
</organism>
<reference evidence="2" key="1">
    <citation type="journal article" date="2021" name="Science">
        <title>Hunting the eagle killer: A cyanobacterial neurotoxin causes vacuolar myelinopathy.</title>
        <authorList>
            <person name="Breinlinger S."/>
            <person name="Phillips T.J."/>
            <person name="Haram B.N."/>
            <person name="Mares J."/>
            <person name="Martinez Yerena J.A."/>
            <person name="Hrouzek P."/>
            <person name="Sobotka R."/>
            <person name="Henderson W.M."/>
            <person name="Schmieder P."/>
            <person name="Williams S.M."/>
            <person name="Lauderdale J.D."/>
            <person name="Wilde H.D."/>
            <person name="Gerrin W."/>
            <person name="Kust A."/>
            <person name="Washington J.W."/>
            <person name="Wagner C."/>
            <person name="Geier B."/>
            <person name="Liebeke M."/>
            <person name="Enke H."/>
            <person name="Niedermeyer T.H.J."/>
            <person name="Wilde S.B."/>
        </authorList>
    </citation>
    <scope>NUCLEOTIDE SEQUENCE [LARGE SCALE GENOMIC DNA]</scope>
    <source>
        <strain evidence="2">Thurmond2011</strain>
    </source>
</reference>
<gene>
    <name evidence="1" type="ORF">G7B40_008915</name>
</gene>
<protein>
    <submittedName>
        <fullName evidence="1">Uncharacterized protein</fullName>
    </submittedName>
</protein>
<name>A0AAP5I913_9CYAN</name>
<sequence>MEENQQQQRRAAAKEFLQSLNQLENMLQVNENQDEQEIPELNSGINDEQVATSPLTIDLEAFEDAVADIEQYFEQGSKQC</sequence>
<evidence type="ECO:0000313" key="2">
    <source>
        <dbReference type="Proteomes" id="UP000667802"/>
    </source>
</evidence>
<evidence type="ECO:0000313" key="1">
    <source>
        <dbReference type="EMBL" id="MDR9894690.1"/>
    </source>
</evidence>
<dbReference type="AlphaFoldDB" id="A0AAP5I913"/>
<dbReference type="Proteomes" id="UP000667802">
    <property type="component" value="Unassembled WGS sequence"/>
</dbReference>
<dbReference type="RefSeq" id="WP_208342608.1">
    <property type="nucleotide sequence ID" value="NZ_CAWQFN010000169.1"/>
</dbReference>
<keyword evidence="2" id="KW-1185">Reference proteome</keyword>
<dbReference type="EMBL" id="JAALHA020000003">
    <property type="protein sequence ID" value="MDR9894690.1"/>
    <property type="molecule type" value="Genomic_DNA"/>
</dbReference>
<accession>A0AAP5I913</accession>
<proteinExistence type="predicted"/>